<dbReference type="PROSITE" id="PS00463">
    <property type="entry name" value="ZN2_CY6_FUNGAL_1"/>
    <property type="match status" value="1"/>
</dbReference>
<sequence>MAGYSVRKVLRCLAVLQTVSIPTIKPSIKHQKDTSGPSFAELRLCPTPQRHSHSLQTPYKIHPDIRNTAHHHYIHSHPPHPSYSSHGHVTQPLMPPPPPAYRRNGKLQACEPCRKAKLRCDHAVPACARCTRRNRADLCVYHPAPLTRPKSKPKSASTLPHVRSSRVAWMSSLGGGWRGSGGMRRGCRGFRC</sequence>
<proteinExistence type="predicted"/>
<evidence type="ECO:0000259" key="3">
    <source>
        <dbReference type="PROSITE" id="PS50048"/>
    </source>
</evidence>
<dbReference type="InterPro" id="IPR001138">
    <property type="entry name" value="Zn2Cys6_DnaBD"/>
</dbReference>
<evidence type="ECO:0000256" key="2">
    <source>
        <dbReference type="ARBA" id="ARBA00023242"/>
    </source>
</evidence>
<dbReference type="SUPFAM" id="SSF57701">
    <property type="entry name" value="Zn2/Cys6 DNA-binding domain"/>
    <property type="match status" value="1"/>
</dbReference>
<evidence type="ECO:0000313" key="5">
    <source>
        <dbReference type="Proteomes" id="UP000799437"/>
    </source>
</evidence>
<evidence type="ECO:0000313" key="4">
    <source>
        <dbReference type="EMBL" id="KAF2758840.1"/>
    </source>
</evidence>
<accession>A0A6A6WA57</accession>
<name>A0A6A6WA57_9PEZI</name>
<comment type="subcellular location">
    <subcellularLocation>
        <location evidence="1">Nucleus</location>
    </subcellularLocation>
</comment>
<dbReference type="Proteomes" id="UP000799437">
    <property type="component" value="Unassembled WGS sequence"/>
</dbReference>
<protein>
    <recommendedName>
        <fullName evidence="3">Zn(2)-C6 fungal-type domain-containing protein</fullName>
    </recommendedName>
</protein>
<dbReference type="RefSeq" id="XP_033601291.1">
    <property type="nucleotide sequence ID" value="XM_033748119.1"/>
</dbReference>
<evidence type="ECO:0000256" key="1">
    <source>
        <dbReference type="ARBA" id="ARBA00004123"/>
    </source>
</evidence>
<feature type="non-terminal residue" evidence="4">
    <location>
        <position position="192"/>
    </location>
</feature>
<dbReference type="SMART" id="SM00066">
    <property type="entry name" value="GAL4"/>
    <property type="match status" value="1"/>
</dbReference>
<keyword evidence="2" id="KW-0539">Nucleus</keyword>
<dbReference type="GO" id="GO:0000981">
    <property type="term" value="F:DNA-binding transcription factor activity, RNA polymerase II-specific"/>
    <property type="evidence" value="ECO:0007669"/>
    <property type="project" value="InterPro"/>
</dbReference>
<dbReference type="PROSITE" id="PS50048">
    <property type="entry name" value="ZN2_CY6_FUNGAL_2"/>
    <property type="match status" value="1"/>
</dbReference>
<dbReference type="AlphaFoldDB" id="A0A6A6WA57"/>
<feature type="domain" description="Zn(2)-C6 fungal-type" evidence="3">
    <location>
        <begin position="109"/>
        <end position="141"/>
    </location>
</feature>
<keyword evidence="5" id="KW-1185">Reference proteome</keyword>
<organism evidence="4 5">
    <name type="scientific">Pseudovirgaria hyperparasitica</name>
    <dbReference type="NCBI Taxonomy" id="470096"/>
    <lineage>
        <taxon>Eukaryota</taxon>
        <taxon>Fungi</taxon>
        <taxon>Dikarya</taxon>
        <taxon>Ascomycota</taxon>
        <taxon>Pezizomycotina</taxon>
        <taxon>Dothideomycetes</taxon>
        <taxon>Dothideomycetes incertae sedis</taxon>
        <taxon>Acrospermales</taxon>
        <taxon>Acrospermaceae</taxon>
        <taxon>Pseudovirgaria</taxon>
    </lineage>
</organism>
<dbReference type="PANTHER" id="PTHR31001:SF40">
    <property type="entry name" value="ZN(II)2CYS6 TRANSCRIPTION FACTOR (EUROFUNG)"/>
    <property type="match status" value="1"/>
</dbReference>
<gene>
    <name evidence="4" type="ORF">EJ05DRAFT_509736</name>
</gene>
<reference evidence="4" key="1">
    <citation type="journal article" date="2020" name="Stud. Mycol.">
        <title>101 Dothideomycetes genomes: a test case for predicting lifestyles and emergence of pathogens.</title>
        <authorList>
            <person name="Haridas S."/>
            <person name="Albert R."/>
            <person name="Binder M."/>
            <person name="Bloem J."/>
            <person name="Labutti K."/>
            <person name="Salamov A."/>
            <person name="Andreopoulos B."/>
            <person name="Baker S."/>
            <person name="Barry K."/>
            <person name="Bills G."/>
            <person name="Bluhm B."/>
            <person name="Cannon C."/>
            <person name="Castanera R."/>
            <person name="Culley D."/>
            <person name="Daum C."/>
            <person name="Ezra D."/>
            <person name="Gonzalez J."/>
            <person name="Henrissat B."/>
            <person name="Kuo A."/>
            <person name="Liang C."/>
            <person name="Lipzen A."/>
            <person name="Lutzoni F."/>
            <person name="Magnuson J."/>
            <person name="Mondo S."/>
            <person name="Nolan M."/>
            <person name="Ohm R."/>
            <person name="Pangilinan J."/>
            <person name="Park H.-J."/>
            <person name="Ramirez L."/>
            <person name="Alfaro M."/>
            <person name="Sun H."/>
            <person name="Tritt A."/>
            <person name="Yoshinaga Y."/>
            <person name="Zwiers L.-H."/>
            <person name="Turgeon B."/>
            <person name="Goodwin S."/>
            <person name="Spatafora J."/>
            <person name="Crous P."/>
            <person name="Grigoriev I."/>
        </authorList>
    </citation>
    <scope>NUCLEOTIDE SEQUENCE</scope>
    <source>
        <strain evidence="4">CBS 121739</strain>
    </source>
</reference>
<dbReference type="CDD" id="cd00067">
    <property type="entry name" value="GAL4"/>
    <property type="match status" value="1"/>
</dbReference>
<dbReference type="GeneID" id="54489173"/>
<dbReference type="EMBL" id="ML996570">
    <property type="protein sequence ID" value="KAF2758840.1"/>
    <property type="molecule type" value="Genomic_DNA"/>
</dbReference>
<dbReference type="GO" id="GO:0008270">
    <property type="term" value="F:zinc ion binding"/>
    <property type="evidence" value="ECO:0007669"/>
    <property type="project" value="InterPro"/>
</dbReference>
<dbReference type="Pfam" id="PF00172">
    <property type="entry name" value="Zn_clus"/>
    <property type="match status" value="1"/>
</dbReference>
<dbReference type="PANTHER" id="PTHR31001">
    <property type="entry name" value="UNCHARACTERIZED TRANSCRIPTIONAL REGULATORY PROTEIN"/>
    <property type="match status" value="1"/>
</dbReference>
<dbReference type="Gene3D" id="4.10.240.10">
    <property type="entry name" value="Zn(2)-C6 fungal-type DNA-binding domain"/>
    <property type="match status" value="1"/>
</dbReference>
<dbReference type="InterPro" id="IPR050613">
    <property type="entry name" value="Sec_Metabolite_Reg"/>
</dbReference>
<dbReference type="GO" id="GO:0005634">
    <property type="term" value="C:nucleus"/>
    <property type="evidence" value="ECO:0007669"/>
    <property type="project" value="UniProtKB-SubCell"/>
</dbReference>
<dbReference type="InterPro" id="IPR036864">
    <property type="entry name" value="Zn2-C6_fun-type_DNA-bd_sf"/>
</dbReference>
<dbReference type="OrthoDB" id="4898680at2759"/>